<keyword evidence="11" id="KW-1185">Reference proteome</keyword>
<protein>
    <recommendedName>
        <fullName evidence="3 8">DNA repair protein RecO</fullName>
    </recommendedName>
    <alternativeName>
        <fullName evidence="7 8">Recombination protein O</fullName>
    </alternativeName>
</protein>
<sequence length="238" mass="25979">MQIDQQPAYLLHARPYRETSLMIEAYTRDHGRVGLVARGVRRERSRLPRGLLQPLQPLLLSWFARGELGTLTAAEAAGAPIALGGDALFAAIYVNELVLRLSGRNDAHAEGFASYALCLARLAEEPAAAWTLRRFERDFLADLGYALALTQAADGRPVEAGADYAYDPDSGALAWREGTRWPAVRGAALLALARDEIPAAEQLAQLRRVVRATVRHLLGGELNAWSMAMRPASNEPRG</sequence>
<dbReference type="NCBIfam" id="TIGR00613">
    <property type="entry name" value="reco"/>
    <property type="match status" value="1"/>
</dbReference>
<evidence type="ECO:0000256" key="1">
    <source>
        <dbReference type="ARBA" id="ARBA00003065"/>
    </source>
</evidence>
<evidence type="ECO:0000256" key="5">
    <source>
        <dbReference type="ARBA" id="ARBA00023172"/>
    </source>
</evidence>
<evidence type="ECO:0000313" key="10">
    <source>
        <dbReference type="EMBL" id="MFC4821523.1"/>
    </source>
</evidence>
<dbReference type="Pfam" id="PF02565">
    <property type="entry name" value="RecO_C"/>
    <property type="match status" value="1"/>
</dbReference>
<dbReference type="InterPro" id="IPR012340">
    <property type="entry name" value="NA-bd_OB-fold"/>
</dbReference>
<keyword evidence="4 8" id="KW-0227">DNA damage</keyword>
<dbReference type="PANTHER" id="PTHR33991:SF1">
    <property type="entry name" value="DNA REPAIR PROTEIN RECO"/>
    <property type="match status" value="1"/>
</dbReference>
<organism evidence="10 11">
    <name type="scientific">Dokdonella ginsengisoli</name>
    <dbReference type="NCBI Taxonomy" id="363846"/>
    <lineage>
        <taxon>Bacteria</taxon>
        <taxon>Pseudomonadati</taxon>
        <taxon>Pseudomonadota</taxon>
        <taxon>Gammaproteobacteria</taxon>
        <taxon>Lysobacterales</taxon>
        <taxon>Rhodanobacteraceae</taxon>
        <taxon>Dokdonella</taxon>
    </lineage>
</organism>
<dbReference type="Pfam" id="PF11967">
    <property type="entry name" value="RecO_N"/>
    <property type="match status" value="1"/>
</dbReference>
<comment type="similarity">
    <text evidence="2 8">Belongs to the RecO family.</text>
</comment>
<dbReference type="InterPro" id="IPR042242">
    <property type="entry name" value="RecO_C"/>
</dbReference>
<gene>
    <name evidence="8 10" type="primary">recO</name>
    <name evidence="10" type="ORF">ACFO6Q_14410</name>
</gene>
<dbReference type="SUPFAM" id="SSF50249">
    <property type="entry name" value="Nucleic acid-binding proteins"/>
    <property type="match status" value="1"/>
</dbReference>
<dbReference type="SUPFAM" id="SSF57863">
    <property type="entry name" value="ArfGap/RecO-like zinc finger"/>
    <property type="match status" value="1"/>
</dbReference>
<evidence type="ECO:0000256" key="8">
    <source>
        <dbReference type="HAMAP-Rule" id="MF_00201"/>
    </source>
</evidence>
<evidence type="ECO:0000313" key="11">
    <source>
        <dbReference type="Proteomes" id="UP001595886"/>
    </source>
</evidence>
<dbReference type="InterPro" id="IPR003717">
    <property type="entry name" value="RecO"/>
</dbReference>
<feature type="domain" description="DNA replication/recombination mediator RecO N-terminal" evidence="9">
    <location>
        <begin position="1"/>
        <end position="77"/>
    </location>
</feature>
<accession>A0ABV9QW03</accession>
<dbReference type="InterPro" id="IPR037278">
    <property type="entry name" value="ARFGAP/RecO"/>
</dbReference>
<keyword evidence="5 8" id="KW-0233">DNA recombination</keyword>
<reference evidence="11" key="1">
    <citation type="journal article" date="2019" name="Int. J. Syst. Evol. Microbiol.">
        <title>The Global Catalogue of Microorganisms (GCM) 10K type strain sequencing project: providing services to taxonomists for standard genome sequencing and annotation.</title>
        <authorList>
            <consortium name="The Broad Institute Genomics Platform"/>
            <consortium name="The Broad Institute Genome Sequencing Center for Infectious Disease"/>
            <person name="Wu L."/>
            <person name="Ma J."/>
        </authorList>
    </citation>
    <scope>NUCLEOTIDE SEQUENCE [LARGE SCALE GENOMIC DNA]</scope>
    <source>
        <strain evidence="11">CCUG 30340</strain>
    </source>
</reference>
<evidence type="ECO:0000256" key="7">
    <source>
        <dbReference type="ARBA" id="ARBA00033409"/>
    </source>
</evidence>
<evidence type="ECO:0000259" key="9">
    <source>
        <dbReference type="Pfam" id="PF11967"/>
    </source>
</evidence>
<dbReference type="InterPro" id="IPR022572">
    <property type="entry name" value="DNA_rep/recomb_RecO_N"/>
</dbReference>
<evidence type="ECO:0000256" key="6">
    <source>
        <dbReference type="ARBA" id="ARBA00023204"/>
    </source>
</evidence>
<proteinExistence type="inferred from homology"/>
<comment type="function">
    <text evidence="1 8">Involved in DNA repair and RecF pathway recombination.</text>
</comment>
<evidence type="ECO:0000256" key="4">
    <source>
        <dbReference type="ARBA" id="ARBA00022763"/>
    </source>
</evidence>
<dbReference type="HAMAP" id="MF_00201">
    <property type="entry name" value="RecO"/>
    <property type="match status" value="1"/>
</dbReference>
<comment type="caution">
    <text evidence="10">The sequence shown here is derived from an EMBL/GenBank/DDBJ whole genome shotgun (WGS) entry which is preliminary data.</text>
</comment>
<dbReference type="Proteomes" id="UP001595886">
    <property type="component" value="Unassembled WGS sequence"/>
</dbReference>
<dbReference type="RefSeq" id="WP_380021800.1">
    <property type="nucleotide sequence ID" value="NZ_JBHSHD010000010.1"/>
</dbReference>
<dbReference type="PANTHER" id="PTHR33991">
    <property type="entry name" value="DNA REPAIR PROTEIN RECO"/>
    <property type="match status" value="1"/>
</dbReference>
<dbReference type="EMBL" id="JBHSHD010000010">
    <property type="protein sequence ID" value="MFC4821523.1"/>
    <property type="molecule type" value="Genomic_DNA"/>
</dbReference>
<evidence type="ECO:0000256" key="3">
    <source>
        <dbReference type="ARBA" id="ARBA00021310"/>
    </source>
</evidence>
<dbReference type="Gene3D" id="2.40.50.140">
    <property type="entry name" value="Nucleic acid-binding proteins"/>
    <property type="match status" value="1"/>
</dbReference>
<name>A0ABV9QW03_9GAMM</name>
<evidence type="ECO:0000256" key="2">
    <source>
        <dbReference type="ARBA" id="ARBA00007452"/>
    </source>
</evidence>
<dbReference type="Gene3D" id="1.20.1440.120">
    <property type="entry name" value="Recombination protein O, C-terminal domain"/>
    <property type="match status" value="1"/>
</dbReference>
<keyword evidence="6 8" id="KW-0234">DNA repair</keyword>